<organism evidence="1">
    <name type="scientific">Iconisemion striatum</name>
    <dbReference type="NCBI Taxonomy" id="60296"/>
    <lineage>
        <taxon>Eukaryota</taxon>
        <taxon>Metazoa</taxon>
        <taxon>Chordata</taxon>
        <taxon>Craniata</taxon>
        <taxon>Vertebrata</taxon>
        <taxon>Euteleostomi</taxon>
        <taxon>Actinopterygii</taxon>
        <taxon>Neopterygii</taxon>
        <taxon>Teleostei</taxon>
        <taxon>Neoteleostei</taxon>
        <taxon>Acanthomorphata</taxon>
        <taxon>Ovalentaria</taxon>
        <taxon>Atherinomorphae</taxon>
        <taxon>Cyprinodontiformes</taxon>
        <taxon>Nothobranchiidae</taxon>
        <taxon>Iconisemion</taxon>
    </lineage>
</organism>
<reference evidence="1" key="2">
    <citation type="submission" date="2016-06" db="EMBL/GenBank/DDBJ databases">
        <title>The genome of a short-lived fish provides insights into sex chromosome evolution and the genetic control of aging.</title>
        <authorList>
            <person name="Reichwald K."/>
            <person name="Felder M."/>
            <person name="Petzold A."/>
            <person name="Koch P."/>
            <person name="Groth M."/>
            <person name="Platzer M."/>
        </authorList>
    </citation>
    <scope>NUCLEOTIDE SEQUENCE</scope>
    <source>
        <tissue evidence="1">Brain</tissue>
    </source>
</reference>
<protein>
    <submittedName>
        <fullName evidence="1">Uncharacterized protein</fullName>
    </submittedName>
</protein>
<dbReference type="AlphaFoldDB" id="A0A1A7Z0A1"/>
<gene>
    <name evidence="1" type="primary">BX005380.2</name>
</gene>
<evidence type="ECO:0000313" key="1">
    <source>
        <dbReference type="EMBL" id="SBP35791.1"/>
    </source>
</evidence>
<name>A0A1A7Z0A1_9TELE</name>
<feature type="non-terminal residue" evidence="1">
    <location>
        <position position="109"/>
    </location>
</feature>
<proteinExistence type="predicted"/>
<reference evidence="1" key="1">
    <citation type="submission" date="2016-05" db="EMBL/GenBank/DDBJ databases">
        <authorList>
            <person name="Lavstsen T."/>
            <person name="Jespersen J.S."/>
        </authorList>
    </citation>
    <scope>NUCLEOTIDE SEQUENCE</scope>
    <source>
        <tissue evidence="1">Brain</tissue>
    </source>
</reference>
<dbReference type="EMBL" id="HADX01013559">
    <property type="protein sequence ID" value="SBP35791.1"/>
    <property type="molecule type" value="Transcribed_RNA"/>
</dbReference>
<feature type="non-terminal residue" evidence="1">
    <location>
        <position position="1"/>
    </location>
</feature>
<sequence length="109" mass="11983">QLRRDLLASSPLFADMKSTSAFPLCRGAAQFLRTCFLRSVYPHSSVVSLPVPSMIGLYKHHGSNPPKLCPLTPAVSIFTDFSTSLSMALLNTRSINNKSFLLNDLILKT</sequence>
<accession>A0A1A7Z0A1</accession>